<proteinExistence type="predicted"/>
<organism evidence="1 2">
    <name type="scientific">Klebsiella pneumoniae</name>
    <dbReference type="NCBI Taxonomy" id="573"/>
    <lineage>
        <taxon>Bacteria</taxon>
        <taxon>Pseudomonadati</taxon>
        <taxon>Pseudomonadota</taxon>
        <taxon>Gammaproteobacteria</taxon>
        <taxon>Enterobacterales</taxon>
        <taxon>Enterobacteriaceae</taxon>
        <taxon>Klebsiella/Raoultella group</taxon>
        <taxon>Klebsiella</taxon>
        <taxon>Klebsiella pneumoniae complex</taxon>
    </lineage>
</organism>
<name>A0AAW3G499_KLEPN</name>
<dbReference type="KEGG" id="kpne:KU54_000350"/>
<evidence type="ECO:0000313" key="1">
    <source>
        <dbReference type="EMBL" id="KII06418.1"/>
    </source>
</evidence>
<dbReference type="EMBL" id="JRRF01000007">
    <property type="protein sequence ID" value="KII06418.1"/>
    <property type="molecule type" value="Genomic_DNA"/>
</dbReference>
<comment type="caution">
    <text evidence="1">The sequence shown here is derived from an EMBL/GenBank/DDBJ whole genome shotgun (WGS) entry which is preliminary data.</text>
</comment>
<dbReference type="Proteomes" id="UP000031820">
    <property type="component" value="Unassembled WGS sequence"/>
</dbReference>
<reference evidence="1 2" key="1">
    <citation type="submission" date="2014-10" db="EMBL/GenBank/DDBJ databases">
        <title>Plasmid movement, recombination, and chromosomal integration amongst multidrug resistant commensal Escherichia coli clones within a single commercial turkey flock.</title>
        <authorList>
            <person name="Lang K."/>
            <person name="Dorn K."/>
            <person name="Danzeisen J."/>
            <person name="Johnson T."/>
        </authorList>
    </citation>
    <scope>NUCLEOTIDE SEQUENCE [LARGE SCALE GENOMIC DNA]</scope>
    <source>
        <strain evidence="1 2">UMNturkey9</strain>
    </source>
</reference>
<evidence type="ECO:0000313" key="2">
    <source>
        <dbReference type="Proteomes" id="UP000031820"/>
    </source>
</evidence>
<dbReference type="AlphaFoldDB" id="A0AAW3G499"/>
<accession>A0AAW3G499</accession>
<sequence>MGAMMYFIIFSQDIRRPPRLFKNEGIGWALRHFRVSENDKKGTQMFLNVIVIVSPLKPTSSVFRR</sequence>
<dbReference type="KEGG" id="kpnu:LI86_00350"/>
<protein>
    <submittedName>
        <fullName evidence="1">Uncharacterized protein</fullName>
    </submittedName>
</protein>
<gene>
    <name evidence="1" type="ORF">LS45_08975</name>
</gene>